<dbReference type="InterPro" id="IPR022761">
    <property type="entry name" value="Fumarate_lyase_N"/>
</dbReference>
<proteinExistence type="inferred from homology"/>
<reference evidence="10 11" key="1">
    <citation type="submission" date="2020-07" db="EMBL/GenBank/DDBJ databases">
        <title>Genomic Encyclopedia of Type Strains, Phase IV (KMG-V): Genome sequencing to study the core and pangenomes of soil and plant-associated prokaryotes.</title>
        <authorList>
            <person name="Whitman W."/>
        </authorList>
    </citation>
    <scope>NUCLEOTIDE SEQUENCE [LARGE SCALE GENOMIC DNA]</scope>
    <source>
        <strain evidence="10 11">AN3</strain>
    </source>
</reference>
<keyword evidence="7" id="KW-0963">Cytoplasm</keyword>
<dbReference type="PRINTS" id="PR00149">
    <property type="entry name" value="FUMRATELYASE"/>
</dbReference>
<dbReference type="EC" id="4.3.2.1" evidence="3 7"/>
<evidence type="ECO:0000256" key="1">
    <source>
        <dbReference type="ARBA" id="ARBA00000985"/>
    </source>
</evidence>
<protein>
    <recommendedName>
        <fullName evidence="3 7">Argininosuccinate lyase</fullName>
        <shortName evidence="7">ASAL</shortName>
        <ecNumber evidence="3 7">4.3.2.1</ecNumber>
    </recommendedName>
    <alternativeName>
        <fullName evidence="7">Arginosuccinase</fullName>
    </alternativeName>
</protein>
<dbReference type="InterPro" id="IPR024083">
    <property type="entry name" value="Fumarase/histidase_N"/>
</dbReference>
<evidence type="ECO:0000256" key="4">
    <source>
        <dbReference type="ARBA" id="ARBA00022571"/>
    </source>
</evidence>
<dbReference type="EMBL" id="JACGXN010000001">
    <property type="protein sequence ID" value="MBA8877626.1"/>
    <property type="molecule type" value="Genomic_DNA"/>
</dbReference>
<evidence type="ECO:0000313" key="10">
    <source>
        <dbReference type="EMBL" id="MBA8877626.1"/>
    </source>
</evidence>
<evidence type="ECO:0000256" key="3">
    <source>
        <dbReference type="ARBA" id="ARBA00012338"/>
    </source>
</evidence>
<dbReference type="CDD" id="cd01359">
    <property type="entry name" value="Argininosuccinate_lyase"/>
    <property type="match status" value="1"/>
</dbReference>
<comment type="caution">
    <text evidence="10">The sequence shown here is derived from an EMBL/GenBank/DDBJ whole genome shotgun (WGS) entry which is preliminary data.</text>
</comment>
<dbReference type="InterPro" id="IPR000362">
    <property type="entry name" value="Fumarate_lyase_fam"/>
</dbReference>
<dbReference type="SUPFAM" id="SSF48557">
    <property type="entry name" value="L-aspartase-like"/>
    <property type="match status" value="1"/>
</dbReference>
<accession>A0A839EJG9</accession>
<evidence type="ECO:0000313" key="11">
    <source>
        <dbReference type="Proteomes" id="UP000549052"/>
    </source>
</evidence>
<dbReference type="FunFam" id="1.20.200.10:FF:000015">
    <property type="entry name" value="argininosuccinate lyase isoform X2"/>
    <property type="match status" value="1"/>
</dbReference>
<feature type="domain" description="Fumarate lyase N-terminal" evidence="8">
    <location>
        <begin position="28"/>
        <end position="308"/>
    </location>
</feature>
<dbReference type="PROSITE" id="PS00163">
    <property type="entry name" value="FUMARATE_LYASES"/>
    <property type="match status" value="1"/>
</dbReference>
<keyword evidence="4 7" id="KW-0055">Arginine biosynthesis</keyword>
<dbReference type="GO" id="GO:0042450">
    <property type="term" value="P:L-arginine biosynthetic process via ornithine"/>
    <property type="evidence" value="ECO:0007669"/>
    <property type="project" value="UniProtKB-UniRule"/>
</dbReference>
<dbReference type="AlphaFoldDB" id="A0A839EJG9"/>
<dbReference type="Gene3D" id="1.10.275.10">
    <property type="entry name" value="Fumarase/aspartase (N-terminal domain)"/>
    <property type="match status" value="1"/>
</dbReference>
<dbReference type="FunFam" id="1.10.40.30:FF:000001">
    <property type="entry name" value="Argininosuccinate lyase"/>
    <property type="match status" value="1"/>
</dbReference>
<dbReference type="HAMAP" id="MF_00006">
    <property type="entry name" value="Arg_succ_lyase"/>
    <property type="match status" value="1"/>
</dbReference>
<organism evidence="10 11">
    <name type="scientific">Phyllobacterium myrsinacearum</name>
    <dbReference type="NCBI Taxonomy" id="28101"/>
    <lineage>
        <taxon>Bacteria</taxon>
        <taxon>Pseudomonadati</taxon>
        <taxon>Pseudomonadota</taxon>
        <taxon>Alphaproteobacteria</taxon>
        <taxon>Hyphomicrobiales</taxon>
        <taxon>Phyllobacteriaceae</taxon>
        <taxon>Phyllobacterium</taxon>
    </lineage>
</organism>
<comment type="similarity">
    <text evidence="7">Belongs to the lyase 1 family. Argininosuccinate lyase subfamily.</text>
</comment>
<evidence type="ECO:0000256" key="5">
    <source>
        <dbReference type="ARBA" id="ARBA00022605"/>
    </source>
</evidence>
<dbReference type="Pfam" id="PF00206">
    <property type="entry name" value="Lyase_1"/>
    <property type="match status" value="1"/>
</dbReference>
<name>A0A839EJG9_9HYPH</name>
<dbReference type="InterPro" id="IPR009049">
    <property type="entry name" value="Argininosuccinate_lyase"/>
</dbReference>
<sequence length="482" mass="52746">MNDMTEQSVRLWGARFRTSPSPELTALSRSESSYFRLVPYDLTSSISHARELVRAGILTQAEAETVFAAIKQIAADYKAGSIEPSPADEDIHTFLERILGERVGGLGGKLRAGRSRNDQAANDLKLYLRDVARGLGTDILLLQQALVGQAEAHVATLTSGFTHLQPAQPISFAHQLLAHAQTFARDLDRLRDWDRRAARSPLGAAAMAGSSIAVQPELSARELGYDAPCENSIDAVGSRDHVAEFLFVTAMFGVHMSRLAEELFLWSSRQFRWIEMDDGYATGSSIMPQKKNCDIAELTRGRASRLIGSLTTMLIALKGLPFAYNRDLAEDKHAAFDTIDALTLVVPAMAGLIRTMRVNVDIMRKQSVDGFTLATEVADWLAKTGVPFSEAHEITGALVRYCEDRNIGLEDLSDDDLASVDARLLPTIKASLTPQAAVDARRGYGGTAPDRVNEQITQLKAVLESQAKWLSLYTSPTTALER</sequence>
<evidence type="ECO:0000259" key="9">
    <source>
        <dbReference type="Pfam" id="PF14698"/>
    </source>
</evidence>
<comment type="catalytic activity">
    <reaction evidence="1 7">
        <text>2-(N(omega)-L-arginino)succinate = fumarate + L-arginine</text>
        <dbReference type="Rhea" id="RHEA:24020"/>
        <dbReference type="ChEBI" id="CHEBI:29806"/>
        <dbReference type="ChEBI" id="CHEBI:32682"/>
        <dbReference type="ChEBI" id="CHEBI:57472"/>
        <dbReference type="EC" id="4.3.2.1"/>
    </reaction>
</comment>
<dbReference type="UniPathway" id="UPA00068">
    <property type="reaction ID" value="UER00114"/>
</dbReference>
<evidence type="ECO:0000256" key="6">
    <source>
        <dbReference type="ARBA" id="ARBA00023239"/>
    </source>
</evidence>
<evidence type="ECO:0000256" key="2">
    <source>
        <dbReference type="ARBA" id="ARBA00004941"/>
    </source>
</evidence>
<comment type="subcellular location">
    <subcellularLocation>
        <location evidence="7">Cytoplasm</location>
    </subcellularLocation>
</comment>
<dbReference type="InterPro" id="IPR029419">
    <property type="entry name" value="Arg_succ_lyase_C"/>
</dbReference>
<gene>
    <name evidence="7" type="primary">argH</name>
    <name evidence="10" type="ORF">FHW16_001308</name>
</gene>
<comment type="pathway">
    <text evidence="2 7">Amino-acid biosynthesis; L-arginine biosynthesis; L-arginine from L-ornithine and carbamoyl phosphate: step 3/3.</text>
</comment>
<evidence type="ECO:0000259" key="8">
    <source>
        <dbReference type="Pfam" id="PF00206"/>
    </source>
</evidence>
<dbReference type="PRINTS" id="PR00145">
    <property type="entry name" value="ARGSUCLYASE"/>
</dbReference>
<keyword evidence="6 7" id="KW-0456">Lyase</keyword>
<dbReference type="Gene3D" id="1.20.200.10">
    <property type="entry name" value="Fumarase/aspartase (Central domain)"/>
    <property type="match status" value="1"/>
</dbReference>
<evidence type="ECO:0000256" key="7">
    <source>
        <dbReference type="HAMAP-Rule" id="MF_00006"/>
    </source>
</evidence>
<dbReference type="InterPro" id="IPR020557">
    <property type="entry name" value="Fumarate_lyase_CS"/>
</dbReference>
<dbReference type="GO" id="GO:0004056">
    <property type="term" value="F:argininosuccinate lyase activity"/>
    <property type="evidence" value="ECO:0007669"/>
    <property type="project" value="UniProtKB-UniRule"/>
</dbReference>
<dbReference type="Gene3D" id="1.10.40.30">
    <property type="entry name" value="Fumarase/aspartase (C-terminal domain)"/>
    <property type="match status" value="1"/>
</dbReference>
<dbReference type="Pfam" id="PF14698">
    <property type="entry name" value="ASL_C2"/>
    <property type="match status" value="1"/>
</dbReference>
<dbReference type="GO" id="GO:0005829">
    <property type="term" value="C:cytosol"/>
    <property type="evidence" value="ECO:0007669"/>
    <property type="project" value="TreeGrafter"/>
</dbReference>
<keyword evidence="11" id="KW-1185">Reference proteome</keyword>
<dbReference type="PANTHER" id="PTHR43814">
    <property type="entry name" value="ARGININOSUCCINATE LYASE"/>
    <property type="match status" value="1"/>
</dbReference>
<keyword evidence="5 7" id="KW-0028">Amino-acid biosynthesis</keyword>
<feature type="domain" description="Argininosuccinate lyase C-terminal" evidence="9">
    <location>
        <begin position="371"/>
        <end position="439"/>
    </location>
</feature>
<dbReference type="PANTHER" id="PTHR43814:SF1">
    <property type="entry name" value="ARGININOSUCCINATE LYASE"/>
    <property type="match status" value="1"/>
</dbReference>
<dbReference type="NCBIfam" id="TIGR00838">
    <property type="entry name" value="argH"/>
    <property type="match status" value="1"/>
</dbReference>
<dbReference type="InterPro" id="IPR008948">
    <property type="entry name" value="L-Aspartase-like"/>
</dbReference>
<dbReference type="Proteomes" id="UP000549052">
    <property type="component" value="Unassembled WGS sequence"/>
</dbReference>